<dbReference type="PANTHER" id="PTHR45994:SF1">
    <property type="entry name" value="FI21225P1"/>
    <property type="match status" value="1"/>
</dbReference>
<dbReference type="Proteomes" id="UP001530315">
    <property type="component" value="Unassembled WGS sequence"/>
</dbReference>
<evidence type="ECO:0000313" key="4">
    <source>
        <dbReference type="EMBL" id="KAL3790630.1"/>
    </source>
</evidence>
<comment type="subcellular location">
    <subcellularLocation>
        <location evidence="1">Cytoplasm</location>
    </subcellularLocation>
</comment>
<accession>A0ABD3PR76</accession>
<protein>
    <recommendedName>
        <fullName evidence="6">Protein unc-45 homolog B</fullName>
    </recommendedName>
</protein>
<dbReference type="InterPro" id="IPR016024">
    <property type="entry name" value="ARM-type_fold"/>
</dbReference>
<dbReference type="Gene3D" id="1.25.10.10">
    <property type="entry name" value="Leucine-rich Repeat Variant"/>
    <property type="match status" value="1"/>
</dbReference>
<organism evidence="4 5">
    <name type="scientific">Stephanodiscus triporus</name>
    <dbReference type="NCBI Taxonomy" id="2934178"/>
    <lineage>
        <taxon>Eukaryota</taxon>
        <taxon>Sar</taxon>
        <taxon>Stramenopiles</taxon>
        <taxon>Ochrophyta</taxon>
        <taxon>Bacillariophyta</taxon>
        <taxon>Coscinodiscophyceae</taxon>
        <taxon>Thalassiosirophycidae</taxon>
        <taxon>Stephanodiscales</taxon>
        <taxon>Stephanodiscaceae</taxon>
        <taxon>Stephanodiscus</taxon>
    </lineage>
</organism>
<dbReference type="GO" id="GO:0005737">
    <property type="term" value="C:cytoplasm"/>
    <property type="evidence" value="ECO:0007669"/>
    <property type="project" value="UniProtKB-SubCell"/>
</dbReference>
<feature type="region of interest" description="Disordered" evidence="3">
    <location>
        <begin position="225"/>
        <end position="249"/>
    </location>
</feature>
<dbReference type="InterPro" id="IPR011989">
    <property type="entry name" value="ARM-like"/>
</dbReference>
<dbReference type="EMBL" id="JALLAZ020000628">
    <property type="protein sequence ID" value="KAL3790630.1"/>
    <property type="molecule type" value="Genomic_DNA"/>
</dbReference>
<proteinExistence type="predicted"/>
<feature type="region of interest" description="Disordered" evidence="3">
    <location>
        <begin position="495"/>
        <end position="515"/>
    </location>
</feature>
<sequence>MTTTTSSSSSSVVPHDVDELKSQGNDAFRKGNIRCAIQCYTSALECINDGTNFVRVDDSLFLQSTLLSNRAMCELKLAEVETEATEVKQRRKFLQRCINDCTAALERLDGMLASGSGVSSIAGENLALRGKILYRRSKALFVMSSGIIADDDEEAKEKNLNASARDLLQLLSFDPNNKEATSLLRAVRCEHGRLGGGVGRSRISRSLDFLRSSVVNAGDVGGAGDASDDAASGHLGGGGGGGEGSGGGGGGGGLDALSCLRILQASLSEEASSSAEDIGRRGGVPLLLQIAKCGVVVSPGTVNKKKEEQKGHSTPQQQNVDQCRVASLHVLSACCSHEPFIIRYAGRNSLPPRLLAQIAEEEAALSSIGNESGGNGSADVAVAAMALLVRLIVHWELWESVRFFAPKILEDGSVDEACAVDTTRKSFSLPEVDASSICRVARAAFLWGEFSSSCCRSSGYSDTRPPRAALDLLSAWTASDLDALDAASDACHAPSLDTNSMSSSNKNAKKASRHRITPEEIRKMKPRQVATHRKREAEYHQIMQQRAIRHVSTFCVAETGGLDAMLSCATRTNDHRLRRELGLQIGRLMSVYDEKDNDDVKQLIYRGLGCTDWKVGNKDGDGGKLGLSALSIEELGFDEEKEEDKYDKKSATEMSVITKRAQLTASLLLGKPEVGTWALKHGWSNGDGVEELKLLISSSDSRAMSIASEIVSAASSVESARPLLATLVEEGTLENLLIHPDADVRSGAASCMAKIGLASKALSTDEGEVAGLLDVAIELLFEEDDDELKDERHLLAKNIPSSKVALESTSMERGIEVLAYLVSKTFVKEKVASGYMPDGSVENRKSALHRLVEIACTLSSGDSQIAYGLAGIFNLIAVSIETLRREAFIGKEITQEQYDQLQALGKTEEEKKAVAKNDEKERDDPASVRERIRKLANANVPRAMVKLLEGSSSDTTQEKLLEGMGRMACEPSVRGIMIQQGCLTTCLRLDKGDKLNDTEKKILRQARTCIAKLLVTTNPGILTVSQRSGAVGPLLKLVKDSDALDLQHFEALMALTNLAGFDDETKNRVVKQDGIPILSYAMFSDHEMVRQAATEAMCNMVPHPEFMQYLTQEENIRVWVAFSMDYEENFGCARAAIGGLAMAVPDPEVANALVKSQKFGEMVRSLLECGQLQLMHRSLALIAGLIEHGGRCREALVASGVGPFCEAYLITYSDENKTMDDFKFSPEDRGSLAATLSLAKDVVKLLQ</sequence>
<dbReference type="PANTHER" id="PTHR45994">
    <property type="entry name" value="FI21225P1"/>
    <property type="match status" value="1"/>
</dbReference>
<comment type="caution">
    <text evidence="4">The sequence shown here is derived from an EMBL/GenBank/DDBJ whole genome shotgun (WGS) entry which is preliminary data.</text>
</comment>
<keyword evidence="5" id="KW-1185">Reference proteome</keyword>
<gene>
    <name evidence="4" type="ORF">ACHAW5_004197</name>
</gene>
<evidence type="ECO:0000256" key="2">
    <source>
        <dbReference type="ARBA" id="ARBA00022490"/>
    </source>
</evidence>
<reference evidence="4 5" key="1">
    <citation type="submission" date="2024-10" db="EMBL/GenBank/DDBJ databases">
        <title>Updated reference genomes for cyclostephanoid diatoms.</title>
        <authorList>
            <person name="Roberts W.R."/>
            <person name="Alverson A.J."/>
        </authorList>
    </citation>
    <scope>NUCLEOTIDE SEQUENCE [LARGE SCALE GENOMIC DNA]</scope>
    <source>
        <strain evidence="4 5">AJA276-08</strain>
    </source>
</reference>
<keyword evidence="2" id="KW-0963">Cytoplasm</keyword>
<dbReference type="InterPro" id="IPR011990">
    <property type="entry name" value="TPR-like_helical_dom_sf"/>
</dbReference>
<name>A0ABD3PR76_9STRA</name>
<dbReference type="SUPFAM" id="SSF48452">
    <property type="entry name" value="TPR-like"/>
    <property type="match status" value="1"/>
</dbReference>
<dbReference type="Gene3D" id="1.25.40.10">
    <property type="entry name" value="Tetratricopeptide repeat domain"/>
    <property type="match status" value="1"/>
</dbReference>
<evidence type="ECO:0000313" key="5">
    <source>
        <dbReference type="Proteomes" id="UP001530315"/>
    </source>
</evidence>
<feature type="compositionally biased region" description="Gly residues" evidence="3">
    <location>
        <begin position="234"/>
        <end position="249"/>
    </location>
</feature>
<dbReference type="SUPFAM" id="SSF48371">
    <property type="entry name" value="ARM repeat"/>
    <property type="match status" value="2"/>
</dbReference>
<dbReference type="AlphaFoldDB" id="A0ABD3PR76"/>
<evidence type="ECO:0000256" key="3">
    <source>
        <dbReference type="SAM" id="MobiDB-lite"/>
    </source>
</evidence>
<evidence type="ECO:0008006" key="6">
    <source>
        <dbReference type="Google" id="ProtNLM"/>
    </source>
</evidence>
<evidence type="ECO:0000256" key="1">
    <source>
        <dbReference type="ARBA" id="ARBA00004496"/>
    </source>
</evidence>